<proteinExistence type="predicted"/>
<protein>
    <submittedName>
        <fullName evidence="1">Uncharacterized protein</fullName>
    </submittedName>
</protein>
<sequence>MADSIRPKNIRHRRFFLQNINRKHTVQVIEINQFSKIRSLIATYLGLPHPGGHIGHSF</sequence>
<name>A0A482VFG4_ASBVE</name>
<reference evidence="1 2" key="1">
    <citation type="submission" date="2017-03" db="EMBL/GenBank/DDBJ databases">
        <title>Genome of the blue death feigning beetle - Asbolus verrucosus.</title>
        <authorList>
            <person name="Rider S.D."/>
        </authorList>
    </citation>
    <scope>NUCLEOTIDE SEQUENCE [LARGE SCALE GENOMIC DNA]</scope>
    <source>
        <strain evidence="1">Butters</strain>
        <tissue evidence="1">Head and leg muscle</tissue>
    </source>
</reference>
<gene>
    <name evidence="1" type="ORF">BDFB_014402</name>
</gene>
<dbReference type="Proteomes" id="UP000292052">
    <property type="component" value="Unassembled WGS sequence"/>
</dbReference>
<accession>A0A482VFG4</accession>
<comment type="caution">
    <text evidence="1">The sequence shown here is derived from an EMBL/GenBank/DDBJ whole genome shotgun (WGS) entry which is preliminary data.</text>
</comment>
<evidence type="ECO:0000313" key="1">
    <source>
        <dbReference type="EMBL" id="RZB94402.1"/>
    </source>
</evidence>
<dbReference type="EMBL" id="QDEB01106699">
    <property type="protein sequence ID" value="RZB94402.1"/>
    <property type="molecule type" value="Genomic_DNA"/>
</dbReference>
<evidence type="ECO:0000313" key="2">
    <source>
        <dbReference type="Proteomes" id="UP000292052"/>
    </source>
</evidence>
<keyword evidence="2" id="KW-1185">Reference proteome</keyword>
<dbReference type="AlphaFoldDB" id="A0A482VFG4"/>
<organism evidence="1 2">
    <name type="scientific">Asbolus verrucosus</name>
    <name type="common">Desert ironclad beetle</name>
    <dbReference type="NCBI Taxonomy" id="1661398"/>
    <lineage>
        <taxon>Eukaryota</taxon>
        <taxon>Metazoa</taxon>
        <taxon>Ecdysozoa</taxon>
        <taxon>Arthropoda</taxon>
        <taxon>Hexapoda</taxon>
        <taxon>Insecta</taxon>
        <taxon>Pterygota</taxon>
        <taxon>Neoptera</taxon>
        <taxon>Endopterygota</taxon>
        <taxon>Coleoptera</taxon>
        <taxon>Polyphaga</taxon>
        <taxon>Cucujiformia</taxon>
        <taxon>Tenebrionidae</taxon>
        <taxon>Pimeliinae</taxon>
        <taxon>Asbolus</taxon>
    </lineage>
</organism>